<evidence type="ECO:0000313" key="3">
    <source>
        <dbReference type="Proteomes" id="UP000326268"/>
    </source>
</evidence>
<keyword evidence="1" id="KW-0812">Transmembrane</keyword>
<evidence type="ECO:0000256" key="1">
    <source>
        <dbReference type="SAM" id="Phobius"/>
    </source>
</evidence>
<keyword evidence="1" id="KW-0472">Membrane</keyword>
<protein>
    <submittedName>
        <fullName evidence="2">Uncharacterized protein</fullName>
    </submittedName>
</protein>
<sequence>MNAELRRLSPSKYGVSWNVNLGGKLSVPVRSKRRQESYYLIFVVVQQNNYTCAAYWFWVYYTLEYLF</sequence>
<dbReference type="EMBL" id="ML737906">
    <property type="protein sequence ID" value="KAE8358310.1"/>
    <property type="molecule type" value="Genomic_DNA"/>
</dbReference>
<reference evidence="2 3" key="1">
    <citation type="submission" date="2019-04" db="EMBL/GenBank/DDBJ databases">
        <title>Friends and foes A comparative genomics studyof 23 Aspergillus species from section Flavi.</title>
        <authorList>
            <consortium name="DOE Joint Genome Institute"/>
            <person name="Kjaerbolling I."/>
            <person name="Vesth T."/>
            <person name="Frisvad J.C."/>
            <person name="Nybo J.L."/>
            <person name="Theobald S."/>
            <person name="Kildgaard S."/>
            <person name="Isbrandt T."/>
            <person name="Kuo A."/>
            <person name="Sato A."/>
            <person name="Lyhne E.K."/>
            <person name="Kogle M.E."/>
            <person name="Wiebenga A."/>
            <person name="Kun R.S."/>
            <person name="Lubbers R.J."/>
            <person name="Makela M.R."/>
            <person name="Barry K."/>
            <person name="Chovatia M."/>
            <person name="Clum A."/>
            <person name="Daum C."/>
            <person name="Haridas S."/>
            <person name="He G."/>
            <person name="LaButti K."/>
            <person name="Lipzen A."/>
            <person name="Mondo S."/>
            <person name="Riley R."/>
            <person name="Salamov A."/>
            <person name="Simmons B.A."/>
            <person name="Magnuson J.K."/>
            <person name="Henrissat B."/>
            <person name="Mortensen U.H."/>
            <person name="Larsen T.O."/>
            <person name="Devries R.P."/>
            <person name="Grigoriev I.V."/>
            <person name="Machida M."/>
            <person name="Baker S.E."/>
            <person name="Andersen M.R."/>
        </authorList>
    </citation>
    <scope>NUCLEOTIDE SEQUENCE [LARGE SCALE GENOMIC DNA]</scope>
    <source>
        <strain evidence="2 3">CBS 763.97</strain>
    </source>
</reference>
<evidence type="ECO:0000313" key="2">
    <source>
        <dbReference type="EMBL" id="KAE8358310.1"/>
    </source>
</evidence>
<feature type="transmembrane region" description="Helical" evidence="1">
    <location>
        <begin position="38"/>
        <end position="58"/>
    </location>
</feature>
<organism evidence="2 3">
    <name type="scientific">Aspergillus caelatus</name>
    <dbReference type="NCBI Taxonomy" id="61420"/>
    <lineage>
        <taxon>Eukaryota</taxon>
        <taxon>Fungi</taxon>
        <taxon>Dikarya</taxon>
        <taxon>Ascomycota</taxon>
        <taxon>Pezizomycotina</taxon>
        <taxon>Eurotiomycetes</taxon>
        <taxon>Eurotiomycetidae</taxon>
        <taxon>Eurotiales</taxon>
        <taxon>Aspergillaceae</taxon>
        <taxon>Aspergillus</taxon>
        <taxon>Aspergillus subgen. Circumdati</taxon>
    </lineage>
</organism>
<dbReference type="Proteomes" id="UP000326268">
    <property type="component" value="Unassembled WGS sequence"/>
</dbReference>
<proteinExistence type="predicted"/>
<keyword evidence="3" id="KW-1185">Reference proteome</keyword>
<gene>
    <name evidence="2" type="ORF">BDV27DRAFT_71162</name>
</gene>
<keyword evidence="1" id="KW-1133">Transmembrane helix</keyword>
<name>A0A5N6ZQ44_9EURO</name>
<accession>A0A5N6ZQ44</accession>
<dbReference type="GeneID" id="43661818"/>
<dbReference type="AlphaFoldDB" id="A0A5N6ZQ44"/>
<dbReference type="RefSeq" id="XP_031921391.1">
    <property type="nucleotide sequence ID" value="XM_032077372.1"/>
</dbReference>